<dbReference type="OrthoDB" id="3509531at2759"/>
<proteinExistence type="predicted"/>
<dbReference type="VEuPathDB" id="FungiDB:BO78DRAFT_385023"/>
<evidence type="ECO:0000313" key="3">
    <source>
        <dbReference type="Proteomes" id="UP000248423"/>
    </source>
</evidence>
<dbReference type="PANTHER" id="PTHR34714:SF2">
    <property type="entry name" value="EGF-LIKE DOMAIN-CONTAINING PROTEIN"/>
    <property type="match status" value="1"/>
</dbReference>
<dbReference type="Proteomes" id="UP000248423">
    <property type="component" value="Unassembled WGS sequence"/>
</dbReference>
<feature type="coiled-coil region" evidence="1">
    <location>
        <begin position="183"/>
        <end position="217"/>
    </location>
</feature>
<name>A0A319EEK4_ASPSB</name>
<dbReference type="PANTHER" id="PTHR34714">
    <property type="entry name" value="EGF-LIKE DOMAIN-CONTAINING PROTEIN"/>
    <property type="match status" value="1"/>
</dbReference>
<evidence type="ECO:0000313" key="2">
    <source>
        <dbReference type="EMBL" id="PYI08652.1"/>
    </source>
</evidence>
<keyword evidence="3" id="KW-1185">Reference proteome</keyword>
<protein>
    <submittedName>
        <fullName evidence="2">Uncharacterized protein</fullName>
    </submittedName>
</protein>
<reference evidence="2 3" key="1">
    <citation type="submission" date="2018-02" db="EMBL/GenBank/DDBJ databases">
        <title>The genomes of Aspergillus section Nigri reveals drivers in fungal speciation.</title>
        <authorList>
            <consortium name="DOE Joint Genome Institute"/>
            <person name="Vesth T.C."/>
            <person name="Nybo J."/>
            <person name="Theobald S."/>
            <person name="Brandl J."/>
            <person name="Frisvad J.C."/>
            <person name="Nielsen K.F."/>
            <person name="Lyhne E.K."/>
            <person name="Kogle M.E."/>
            <person name="Kuo A."/>
            <person name="Riley R."/>
            <person name="Clum A."/>
            <person name="Nolan M."/>
            <person name="Lipzen A."/>
            <person name="Salamov A."/>
            <person name="Henrissat B."/>
            <person name="Wiebenga A."/>
            <person name="De vries R.P."/>
            <person name="Grigoriev I.V."/>
            <person name="Mortensen U.H."/>
            <person name="Andersen M.R."/>
            <person name="Baker S.E."/>
        </authorList>
    </citation>
    <scope>NUCLEOTIDE SEQUENCE [LARGE SCALE GENOMIC DNA]</scope>
    <source>
        <strain evidence="2 3">CBS 121057</strain>
    </source>
</reference>
<sequence>MFQLNIFSDVLALTKQETPVSPNKNGVVQIMARVLTGATPVDLVTPSGIDCGVLIYAAIVDQPITVYSENSERLTLDLGPESDNVGVAVSFSNGKMTYENVKKYTLLTDKSLEAMLNTQLRIALVLFWKHTSIAISLCAYVATLSTGQDSYSLLNTQAVALGQQLAGQVMAGPHMSYAPVLVLDRYKESTQNAMNAANAFEQQFERFQDKDESLKNQILAWSTMLSQATNEKNMRANLRDVALNKYNDARDTTATCERQFQADNYDLDLARVDFELGLQKWKDQQRLQSALQIILAAFTFFVGITTLCVGNPGGGPEAAKSVDSAVEAVEDAEVIAGQVGKILSADTLKKLAKCVDGLTKIYPLVDPIVQAVGRLELDPSTKIPSTGDVSGTAQGDADAAAIVTMAAWDKWVLEADDQMEFAVSQSIDGASAYRLALRKHSINGKQLAQAQAETVKAGYGYVQAQMEVILCKQQIQELQTLKEDYEGQEAIYAQAQSKFYDRAMALRTSVVIALRDMAWAYRYWALAQIGLNADSRYASDFQPFTYDIKSENLPADYGASMLKGIKSDNHTSSFSLLPQKDLCSVFNQGSHYRLDGLNPTLRGALPNPDAVVDDTVVVNLNITTSGIYADIQNGQVFYFASMPHVRRCSYDLDRNGKRGKTRVHPVFETKDHAEPTPFTQWEIMILNPEDLDLHQLEGIDLQWTGSARFD</sequence>
<accession>A0A319EEK4</accession>
<keyword evidence="1" id="KW-0175">Coiled coil</keyword>
<organism evidence="2 3">
    <name type="scientific">Aspergillus sclerotiicarbonarius (strain CBS 121057 / IBT 28362)</name>
    <dbReference type="NCBI Taxonomy" id="1448318"/>
    <lineage>
        <taxon>Eukaryota</taxon>
        <taxon>Fungi</taxon>
        <taxon>Dikarya</taxon>
        <taxon>Ascomycota</taxon>
        <taxon>Pezizomycotina</taxon>
        <taxon>Eurotiomycetes</taxon>
        <taxon>Eurotiomycetidae</taxon>
        <taxon>Eurotiales</taxon>
        <taxon>Aspergillaceae</taxon>
        <taxon>Aspergillus</taxon>
        <taxon>Aspergillus subgen. Circumdati</taxon>
    </lineage>
</organism>
<feature type="coiled-coil region" evidence="1">
    <location>
        <begin position="471"/>
        <end position="498"/>
    </location>
</feature>
<gene>
    <name evidence="2" type="ORF">BO78DRAFT_385023</name>
</gene>
<dbReference type="EMBL" id="KZ826333">
    <property type="protein sequence ID" value="PYI08652.1"/>
    <property type="molecule type" value="Genomic_DNA"/>
</dbReference>
<evidence type="ECO:0000256" key="1">
    <source>
        <dbReference type="SAM" id="Coils"/>
    </source>
</evidence>
<dbReference type="AlphaFoldDB" id="A0A319EEK4"/>